<dbReference type="PANTHER" id="PTHR37012:SF6">
    <property type="entry name" value="BZIP TRANSCRIPTION FACTOR"/>
    <property type="match status" value="1"/>
</dbReference>
<evidence type="ECO:0000313" key="4">
    <source>
        <dbReference type="Proteomes" id="UP000325945"/>
    </source>
</evidence>
<keyword evidence="1" id="KW-0175">Coiled coil</keyword>
<keyword evidence="4" id="KW-1185">Reference proteome</keyword>
<proteinExistence type="predicted"/>
<dbReference type="InterPro" id="IPR021833">
    <property type="entry name" value="DUF3425"/>
</dbReference>
<evidence type="ECO:0008006" key="5">
    <source>
        <dbReference type="Google" id="ProtNLM"/>
    </source>
</evidence>
<dbReference type="Pfam" id="PF11905">
    <property type="entry name" value="DUF3425"/>
    <property type="match status" value="1"/>
</dbReference>
<evidence type="ECO:0000313" key="3">
    <source>
        <dbReference type="EMBL" id="KAE8331420.1"/>
    </source>
</evidence>
<protein>
    <recommendedName>
        <fullName evidence="5">BZIP transcription factor</fullName>
    </recommendedName>
</protein>
<dbReference type="EMBL" id="ML741769">
    <property type="protein sequence ID" value="KAE8331420.1"/>
    <property type="molecule type" value="Genomic_DNA"/>
</dbReference>
<dbReference type="AlphaFoldDB" id="A0A5N6XIP4"/>
<reference evidence="4" key="1">
    <citation type="submission" date="2019-04" db="EMBL/GenBank/DDBJ databases">
        <title>Friends and foes A comparative genomics studyof 23 Aspergillus species from section Flavi.</title>
        <authorList>
            <consortium name="DOE Joint Genome Institute"/>
            <person name="Kjaerbolling I."/>
            <person name="Vesth T."/>
            <person name="Frisvad J.C."/>
            <person name="Nybo J.L."/>
            <person name="Theobald S."/>
            <person name="Kildgaard S."/>
            <person name="Isbrandt T."/>
            <person name="Kuo A."/>
            <person name="Sato A."/>
            <person name="Lyhne E.K."/>
            <person name="Kogle M.E."/>
            <person name="Wiebenga A."/>
            <person name="Kun R.S."/>
            <person name="Lubbers R.J."/>
            <person name="Makela M.R."/>
            <person name="Barry K."/>
            <person name="Chovatia M."/>
            <person name="Clum A."/>
            <person name="Daum C."/>
            <person name="Haridas S."/>
            <person name="He G."/>
            <person name="LaButti K."/>
            <person name="Lipzen A."/>
            <person name="Mondo S."/>
            <person name="Riley R."/>
            <person name="Salamov A."/>
            <person name="Simmons B.A."/>
            <person name="Magnuson J.K."/>
            <person name="Henrissat B."/>
            <person name="Mortensen U.H."/>
            <person name="Larsen T.O."/>
            <person name="Devries R.P."/>
            <person name="Grigoriev I.V."/>
            <person name="Machida M."/>
            <person name="Baker S.E."/>
            <person name="Andersen M.R."/>
        </authorList>
    </citation>
    <scope>NUCLEOTIDE SEQUENCE [LARGE SCALE GENOMIC DNA]</scope>
    <source>
        <strain evidence="4">CBS 130017</strain>
    </source>
</reference>
<gene>
    <name evidence="3" type="ORF">BDV39DRAFT_168762</name>
</gene>
<evidence type="ECO:0000256" key="1">
    <source>
        <dbReference type="SAM" id="Coils"/>
    </source>
</evidence>
<evidence type="ECO:0000256" key="2">
    <source>
        <dbReference type="SAM" id="MobiDB-lite"/>
    </source>
</evidence>
<feature type="compositionally biased region" description="Polar residues" evidence="2">
    <location>
        <begin position="1"/>
        <end position="17"/>
    </location>
</feature>
<dbReference type="Gene3D" id="1.20.5.170">
    <property type="match status" value="1"/>
</dbReference>
<name>A0A5N6XIP4_9EURO</name>
<dbReference type="PANTHER" id="PTHR37012">
    <property type="entry name" value="B-ZIP TRANSCRIPTION FACTOR (EUROFUNG)-RELATED"/>
    <property type="match status" value="1"/>
</dbReference>
<organism evidence="3 4">
    <name type="scientific">Aspergillus sergii</name>
    <dbReference type="NCBI Taxonomy" id="1034303"/>
    <lineage>
        <taxon>Eukaryota</taxon>
        <taxon>Fungi</taxon>
        <taxon>Dikarya</taxon>
        <taxon>Ascomycota</taxon>
        <taxon>Pezizomycotina</taxon>
        <taxon>Eurotiomycetes</taxon>
        <taxon>Eurotiomycetidae</taxon>
        <taxon>Eurotiales</taxon>
        <taxon>Aspergillaceae</taxon>
        <taxon>Aspergillus</taxon>
        <taxon>Aspergillus subgen. Circumdati</taxon>
    </lineage>
</organism>
<dbReference type="CDD" id="cd14688">
    <property type="entry name" value="bZIP_YAP"/>
    <property type="match status" value="1"/>
</dbReference>
<sequence length="389" mass="43902">MASSPGQTTLPPNALTSTEKKRIRDRRAQKMLRERRNNLLRELEEQVTHCVKNHGPTTIEKLMEKLNKQQEEIESLRGRQQKLEDEVSTLTSPEVVHSLQTPEMSDDAHERPTLGSLPSAVEAVPNCLISTVPKSGDLGLFLAPRDQLPPHDHRTLRLPPAGLVWDLESPEDAEPLPELVPAWALVPSDLLLSPELTLATCAWFARPDIVAAAPSVPSALHLMYGSRSNELANTIYVSIQQLNVRPPEALAMGWLVYVYAKWRVDRSAESFARLPVFMRPTLAQVQHLHVSCIDHLVFPRIRANLVRHCGCDIDKAKAVFALLSCCLKVRWKWGEPIVEPDENDRIQVRESFYNTFMSIQGWGITSEFIDTYPEMVEGMDISSLRYTLL</sequence>
<accession>A0A5N6XIP4</accession>
<feature type="region of interest" description="Disordered" evidence="2">
    <location>
        <begin position="1"/>
        <end position="25"/>
    </location>
</feature>
<dbReference type="Proteomes" id="UP000325945">
    <property type="component" value="Unassembled WGS sequence"/>
</dbReference>
<feature type="coiled-coil region" evidence="1">
    <location>
        <begin position="59"/>
        <end position="86"/>
    </location>
</feature>